<gene>
    <name evidence="2" type="ORF">WR25_24659</name>
</gene>
<reference evidence="2 3" key="1">
    <citation type="journal article" date="2017" name="Curr. Biol.">
        <title>Genome architecture and evolution of a unichromosomal asexual nematode.</title>
        <authorList>
            <person name="Fradin H."/>
            <person name="Zegar C."/>
            <person name="Gutwein M."/>
            <person name="Lucas J."/>
            <person name="Kovtun M."/>
            <person name="Corcoran D."/>
            <person name="Baugh L.R."/>
            <person name="Kiontke K."/>
            <person name="Gunsalus K."/>
            <person name="Fitch D.H."/>
            <person name="Piano F."/>
        </authorList>
    </citation>
    <scope>NUCLEOTIDE SEQUENCE [LARGE SCALE GENOMIC DNA]</scope>
    <source>
        <strain evidence="2">PF1309</strain>
    </source>
</reference>
<keyword evidence="3" id="KW-1185">Reference proteome</keyword>
<proteinExistence type="predicted"/>
<dbReference type="AlphaFoldDB" id="A0A2A2KAA9"/>
<sequence length="264" mass="27924">MNSGVMPLMKGSSGAASCSGFIGIAAGASTATTEGRPAPKLPCTRVTTWPSCTARPSKIRAPLGSMQLMLPGHLAARQVAVLTHLQQPLHAVMPVAKIALRLLQQTLQLLAGMLELRVGLVPIANALDQQAQTMPIMGRIIQRLGQLAPLLLQALVDAPTHALHQAFAVGSTQEQREGVEDRQYPSKLGTGRDAGKGPCPSLLAALAGPHMTAPDQLRGQHFAVTQRSCSASLSVSAARRSRQASIPTWRARTLETTWSIMLGM</sequence>
<evidence type="ECO:0000256" key="1">
    <source>
        <dbReference type="SAM" id="MobiDB-lite"/>
    </source>
</evidence>
<organism evidence="2 3">
    <name type="scientific">Diploscapter pachys</name>
    <dbReference type="NCBI Taxonomy" id="2018661"/>
    <lineage>
        <taxon>Eukaryota</taxon>
        <taxon>Metazoa</taxon>
        <taxon>Ecdysozoa</taxon>
        <taxon>Nematoda</taxon>
        <taxon>Chromadorea</taxon>
        <taxon>Rhabditida</taxon>
        <taxon>Rhabditina</taxon>
        <taxon>Rhabditomorpha</taxon>
        <taxon>Rhabditoidea</taxon>
        <taxon>Rhabditidae</taxon>
        <taxon>Diploscapter</taxon>
    </lineage>
</organism>
<dbReference type="EMBL" id="LIAE01009186">
    <property type="protein sequence ID" value="PAV70861.1"/>
    <property type="molecule type" value="Genomic_DNA"/>
</dbReference>
<evidence type="ECO:0000313" key="2">
    <source>
        <dbReference type="EMBL" id="PAV70861.1"/>
    </source>
</evidence>
<name>A0A2A2KAA9_9BILA</name>
<dbReference type="Proteomes" id="UP000218231">
    <property type="component" value="Unassembled WGS sequence"/>
</dbReference>
<accession>A0A2A2KAA9</accession>
<feature type="region of interest" description="Disordered" evidence="1">
    <location>
        <begin position="174"/>
        <end position="195"/>
    </location>
</feature>
<feature type="compositionally biased region" description="Basic and acidic residues" evidence="1">
    <location>
        <begin position="174"/>
        <end position="184"/>
    </location>
</feature>
<protein>
    <submittedName>
        <fullName evidence="2">Uncharacterized protein</fullName>
    </submittedName>
</protein>
<comment type="caution">
    <text evidence="2">The sequence shown here is derived from an EMBL/GenBank/DDBJ whole genome shotgun (WGS) entry which is preliminary data.</text>
</comment>
<evidence type="ECO:0000313" key="3">
    <source>
        <dbReference type="Proteomes" id="UP000218231"/>
    </source>
</evidence>